<protein>
    <submittedName>
        <fullName evidence="3">RsbS, negative regulator of sigma-B</fullName>
    </submittedName>
</protein>
<dbReference type="CDD" id="cd07041">
    <property type="entry name" value="STAS_RsbR_RsbS_like"/>
    <property type="match status" value="1"/>
</dbReference>
<dbReference type="InterPro" id="IPR036513">
    <property type="entry name" value="STAS_dom_sf"/>
</dbReference>
<dbReference type="Pfam" id="PF01740">
    <property type="entry name" value="STAS"/>
    <property type="match status" value="1"/>
</dbReference>
<feature type="region of interest" description="Disordered" evidence="1">
    <location>
        <begin position="110"/>
        <end position="131"/>
    </location>
</feature>
<feature type="domain" description="STAS" evidence="2">
    <location>
        <begin position="1"/>
        <end position="108"/>
    </location>
</feature>
<dbReference type="PANTHER" id="PTHR33745">
    <property type="entry name" value="RSBT ANTAGONIST PROTEIN RSBS-RELATED"/>
    <property type="match status" value="1"/>
</dbReference>
<reference evidence="3" key="1">
    <citation type="submission" date="2020-02" db="EMBL/GenBank/DDBJ databases">
        <authorList>
            <person name="Meier V. D."/>
        </authorList>
    </citation>
    <scope>NUCLEOTIDE SEQUENCE</scope>
    <source>
        <strain evidence="3">AVDCRST_MAG35</strain>
    </source>
</reference>
<sequence>MVEVGGVLVATLGDELDDAEALAFQHDVAARVVRERVRGVLLDISALEVVDSFISKVIGDTASVVRVLGARVAVVGMRPAVAITLVELGLPLAGVTTALTLDHGMRALTRPGDGAGLPPVGDGAARGPGTP</sequence>
<dbReference type="InterPro" id="IPR051932">
    <property type="entry name" value="Bact_StressResp_Reg"/>
</dbReference>
<dbReference type="InterPro" id="IPR002645">
    <property type="entry name" value="STAS_dom"/>
</dbReference>
<gene>
    <name evidence="3" type="ORF">AVDCRST_MAG35-1050</name>
</gene>
<dbReference type="Gene3D" id="3.30.750.24">
    <property type="entry name" value="STAS domain"/>
    <property type="match status" value="1"/>
</dbReference>
<proteinExistence type="predicted"/>
<dbReference type="PANTHER" id="PTHR33745:SF1">
    <property type="entry name" value="RSBT ANTAGONIST PROTEIN RSBS"/>
    <property type="match status" value="1"/>
</dbReference>
<dbReference type="AlphaFoldDB" id="A0A6J4P1L0"/>
<dbReference type="SUPFAM" id="SSF52091">
    <property type="entry name" value="SpoIIaa-like"/>
    <property type="match status" value="1"/>
</dbReference>
<evidence type="ECO:0000259" key="2">
    <source>
        <dbReference type="PROSITE" id="PS50801"/>
    </source>
</evidence>
<dbReference type="PROSITE" id="PS50801">
    <property type="entry name" value="STAS"/>
    <property type="match status" value="1"/>
</dbReference>
<name>A0A6J4P1L0_9ACTN</name>
<organism evidence="3">
    <name type="scientific">uncultured Quadrisphaera sp</name>
    <dbReference type="NCBI Taxonomy" id="904978"/>
    <lineage>
        <taxon>Bacteria</taxon>
        <taxon>Bacillati</taxon>
        <taxon>Actinomycetota</taxon>
        <taxon>Actinomycetes</taxon>
        <taxon>Kineosporiales</taxon>
        <taxon>Kineosporiaceae</taxon>
        <taxon>Quadrisphaera</taxon>
        <taxon>environmental samples</taxon>
    </lineage>
</organism>
<evidence type="ECO:0000256" key="1">
    <source>
        <dbReference type="SAM" id="MobiDB-lite"/>
    </source>
</evidence>
<evidence type="ECO:0000313" key="3">
    <source>
        <dbReference type="EMBL" id="CAA9403856.1"/>
    </source>
</evidence>
<dbReference type="EMBL" id="CADCUY010000214">
    <property type="protein sequence ID" value="CAA9403856.1"/>
    <property type="molecule type" value="Genomic_DNA"/>
</dbReference>
<accession>A0A6J4P1L0</accession>